<dbReference type="AlphaFoldDB" id="A0A2A2FL10"/>
<keyword evidence="2" id="KW-0472">Membrane</keyword>
<feature type="region of interest" description="Disordered" evidence="1">
    <location>
        <begin position="129"/>
        <end position="153"/>
    </location>
</feature>
<dbReference type="EMBL" id="NSKC01000001">
    <property type="protein sequence ID" value="PAU85253.1"/>
    <property type="molecule type" value="Genomic_DNA"/>
</dbReference>
<organism evidence="3 4">
    <name type="scientific">Halorubrum salipaludis</name>
    <dbReference type="NCBI Taxonomy" id="2032630"/>
    <lineage>
        <taxon>Archaea</taxon>
        <taxon>Methanobacteriati</taxon>
        <taxon>Methanobacteriota</taxon>
        <taxon>Stenosarchaea group</taxon>
        <taxon>Halobacteria</taxon>
        <taxon>Halobacteriales</taxon>
        <taxon>Haloferacaceae</taxon>
        <taxon>Halorubrum</taxon>
    </lineage>
</organism>
<proteinExistence type="predicted"/>
<keyword evidence="4" id="KW-1185">Reference proteome</keyword>
<dbReference type="Proteomes" id="UP000218083">
    <property type="component" value="Unassembled WGS sequence"/>
</dbReference>
<dbReference type="RefSeq" id="WP_095635375.1">
    <property type="nucleotide sequence ID" value="NZ_NSKC01000001.1"/>
</dbReference>
<accession>A0A2A2FL10</accession>
<feature type="transmembrane region" description="Helical" evidence="2">
    <location>
        <begin position="95"/>
        <end position="118"/>
    </location>
</feature>
<protein>
    <submittedName>
        <fullName evidence="3">Uncharacterized protein</fullName>
    </submittedName>
</protein>
<keyword evidence="2" id="KW-0812">Transmembrane</keyword>
<evidence type="ECO:0000256" key="2">
    <source>
        <dbReference type="SAM" id="Phobius"/>
    </source>
</evidence>
<keyword evidence="2" id="KW-1133">Transmembrane helix</keyword>
<feature type="transmembrane region" description="Helical" evidence="2">
    <location>
        <begin position="34"/>
        <end position="55"/>
    </location>
</feature>
<dbReference type="OrthoDB" id="206264at2157"/>
<reference evidence="3 4" key="1">
    <citation type="submission" date="2017-08" db="EMBL/GenBank/DDBJ databases">
        <title>The strain WRN001 was isolated from Binhai saline alkaline soil, Tianjin, China.</title>
        <authorList>
            <person name="Liu D."/>
            <person name="Zhang G."/>
        </authorList>
    </citation>
    <scope>NUCLEOTIDE SEQUENCE [LARGE SCALE GENOMIC DNA]</scope>
    <source>
        <strain evidence="3 4">WN019</strain>
    </source>
</reference>
<evidence type="ECO:0000256" key="1">
    <source>
        <dbReference type="SAM" id="MobiDB-lite"/>
    </source>
</evidence>
<evidence type="ECO:0000313" key="3">
    <source>
        <dbReference type="EMBL" id="PAU85253.1"/>
    </source>
</evidence>
<comment type="caution">
    <text evidence="3">The sequence shown here is derived from an EMBL/GenBank/DDBJ whole genome shotgun (WGS) entry which is preliminary data.</text>
</comment>
<name>A0A2A2FL10_9EURY</name>
<feature type="compositionally biased region" description="Acidic residues" evidence="1">
    <location>
        <begin position="1"/>
        <end position="17"/>
    </location>
</feature>
<feature type="region of interest" description="Disordered" evidence="1">
    <location>
        <begin position="1"/>
        <end position="29"/>
    </location>
</feature>
<sequence length="153" mass="16037">MSDPDPTDGDTSDEEPATTEASGASSGGDRADSLVFWGCAVFGLALATGSVWFFSSQGIWHEALMRVHPTLSGGGVGASWEAGVTNTVLTFLIDFIHVADVVMGIFILLLMLIHWTAFHRLASRMRPPAGTGTGMETEAPVADGGEPKGGDRE</sequence>
<gene>
    <name evidence="3" type="ORF">CK500_00885</name>
</gene>
<evidence type="ECO:0000313" key="4">
    <source>
        <dbReference type="Proteomes" id="UP000218083"/>
    </source>
</evidence>